<dbReference type="PROSITE" id="PS50181">
    <property type="entry name" value="FBOX"/>
    <property type="match status" value="1"/>
</dbReference>
<dbReference type="Proteomes" id="UP000077755">
    <property type="component" value="Chromosome 8"/>
</dbReference>
<proteinExistence type="predicted"/>
<dbReference type="EMBL" id="CP093350">
    <property type="protein sequence ID" value="WOH13701.1"/>
    <property type="molecule type" value="Genomic_DNA"/>
</dbReference>
<dbReference type="FunFam" id="2.120.10.80:FF:000059">
    <property type="entry name" value="F-box only protein 6"/>
    <property type="match status" value="1"/>
</dbReference>
<dbReference type="InterPro" id="IPR011043">
    <property type="entry name" value="Gal_Oxase/kelch_b-propeller"/>
</dbReference>
<dbReference type="Pfam" id="PF00646">
    <property type="entry name" value="F-box"/>
    <property type="match status" value="1"/>
</dbReference>
<dbReference type="Pfam" id="PF24750">
    <property type="entry name" value="b-prop_At3g26010-like"/>
    <property type="match status" value="1"/>
</dbReference>
<dbReference type="PANTHER" id="PTHR31672:SF12">
    <property type="entry name" value="F-BOX DOMAIN-CONTAINING PROTEIN"/>
    <property type="match status" value="1"/>
</dbReference>
<protein>
    <recommendedName>
        <fullName evidence="4">F-box domain-containing protein</fullName>
    </recommendedName>
</protein>
<dbReference type="CDD" id="cd22157">
    <property type="entry name" value="F-box_AtFBW1-like"/>
    <property type="match status" value="1"/>
</dbReference>
<dbReference type="InterPro" id="IPR056592">
    <property type="entry name" value="Beta-prop_At3g26010-like"/>
</dbReference>
<sequence>MFDPDKPPTKRNRMDRDRVEPTAMTDPVDDMMEDQIWKELPEDLFEAVIARLPVASFFRFRSVCRKWDSLPTSHSFSWQCAQVPQAQPWFCTVTRGNVDTAAMYDPALQKWYHPTIPALPTNINVLPLASAGGLVCFLDIGHRSFYVCNPLTKFFKELPPRSIRFWSHVAVGMAVNEKFISSGYKIIWVGCDGEYEVYDSRTNSWTRPGSMPSSIKLPLSLNFNSQAICIDGLIYFMCSDPDGILSYNMKTGIWKQFKVPAPKHLSDHTLAACGGKILLVGLLTKNAATCVCIWELQKMTLLWKEVDRMPNVWCLEFYGKHIRMTCLGNNGLFMLSLKSKHMNRIVMYDVTKRQWVKVPRCVLPHGSKEQWVSCGTAFHPCLTNPV</sequence>
<evidence type="ECO:0000313" key="5">
    <source>
        <dbReference type="EMBL" id="WOH13701.1"/>
    </source>
</evidence>
<evidence type="ECO:0000256" key="3">
    <source>
        <dbReference type="SAM" id="MobiDB-lite"/>
    </source>
</evidence>
<reference evidence="5" key="2">
    <citation type="submission" date="2022-03" db="EMBL/GenBank/DDBJ databases">
        <title>Draft title - Genomic analysis of global carrot germplasm unveils the trajectory of domestication and the origin of high carotenoid orange carrot.</title>
        <authorList>
            <person name="Iorizzo M."/>
            <person name="Ellison S."/>
            <person name="Senalik D."/>
            <person name="Macko-Podgorni A."/>
            <person name="Grzebelus D."/>
            <person name="Bostan H."/>
            <person name="Rolling W."/>
            <person name="Curaba J."/>
            <person name="Simon P."/>
        </authorList>
    </citation>
    <scope>NUCLEOTIDE SEQUENCE</scope>
    <source>
        <tissue evidence="5">Leaf</tissue>
    </source>
</reference>
<dbReference type="NCBIfam" id="TIGR01640">
    <property type="entry name" value="F_box_assoc_1"/>
    <property type="match status" value="1"/>
</dbReference>
<dbReference type="Gene3D" id="2.120.10.80">
    <property type="entry name" value="Kelch-type beta propeller"/>
    <property type="match status" value="1"/>
</dbReference>
<feature type="region of interest" description="Disordered" evidence="3">
    <location>
        <begin position="1"/>
        <end position="26"/>
    </location>
</feature>
<keyword evidence="2" id="KW-0677">Repeat</keyword>
<dbReference type="InterPro" id="IPR015915">
    <property type="entry name" value="Kelch-typ_b-propeller"/>
</dbReference>
<dbReference type="Gene3D" id="1.20.1280.50">
    <property type="match status" value="1"/>
</dbReference>
<reference evidence="5" key="1">
    <citation type="journal article" date="2016" name="Nat. Genet.">
        <title>A high-quality carrot genome assembly provides new insights into carotenoid accumulation and asterid genome evolution.</title>
        <authorList>
            <person name="Iorizzo M."/>
            <person name="Ellison S."/>
            <person name="Senalik D."/>
            <person name="Zeng P."/>
            <person name="Satapoomin P."/>
            <person name="Huang J."/>
            <person name="Bowman M."/>
            <person name="Iovene M."/>
            <person name="Sanseverino W."/>
            <person name="Cavagnaro P."/>
            <person name="Yildiz M."/>
            <person name="Macko-Podgorni A."/>
            <person name="Moranska E."/>
            <person name="Grzebelus E."/>
            <person name="Grzebelus D."/>
            <person name="Ashrafi H."/>
            <person name="Zheng Z."/>
            <person name="Cheng S."/>
            <person name="Spooner D."/>
            <person name="Van Deynze A."/>
            <person name="Simon P."/>
        </authorList>
    </citation>
    <scope>NUCLEOTIDE SEQUENCE</scope>
    <source>
        <tissue evidence="5">Leaf</tissue>
    </source>
</reference>
<evidence type="ECO:0000256" key="1">
    <source>
        <dbReference type="ARBA" id="ARBA00022441"/>
    </source>
</evidence>
<accession>A0AAF1BFP2</accession>
<gene>
    <name evidence="5" type="ORF">DCAR_0833212</name>
</gene>
<organism evidence="5 6">
    <name type="scientific">Daucus carota subsp. sativus</name>
    <name type="common">Carrot</name>
    <dbReference type="NCBI Taxonomy" id="79200"/>
    <lineage>
        <taxon>Eukaryota</taxon>
        <taxon>Viridiplantae</taxon>
        <taxon>Streptophyta</taxon>
        <taxon>Embryophyta</taxon>
        <taxon>Tracheophyta</taxon>
        <taxon>Spermatophyta</taxon>
        <taxon>Magnoliopsida</taxon>
        <taxon>eudicotyledons</taxon>
        <taxon>Gunneridae</taxon>
        <taxon>Pentapetalae</taxon>
        <taxon>asterids</taxon>
        <taxon>campanulids</taxon>
        <taxon>Apiales</taxon>
        <taxon>Apiaceae</taxon>
        <taxon>Apioideae</taxon>
        <taxon>Scandiceae</taxon>
        <taxon>Daucinae</taxon>
        <taxon>Daucus</taxon>
        <taxon>Daucus sect. Daucus</taxon>
    </lineage>
</organism>
<keyword evidence="1" id="KW-0880">Kelch repeat</keyword>
<dbReference type="SUPFAM" id="SSF50965">
    <property type="entry name" value="Galactose oxidase, central domain"/>
    <property type="match status" value="1"/>
</dbReference>
<name>A0AAF1BFP2_DAUCS</name>
<dbReference type="InterPro" id="IPR017451">
    <property type="entry name" value="F-box-assoc_interact_dom"/>
</dbReference>
<dbReference type="SUPFAM" id="SSF81383">
    <property type="entry name" value="F-box domain"/>
    <property type="match status" value="1"/>
</dbReference>
<keyword evidence="6" id="KW-1185">Reference proteome</keyword>
<evidence type="ECO:0000259" key="4">
    <source>
        <dbReference type="PROSITE" id="PS50181"/>
    </source>
</evidence>
<dbReference type="AlphaFoldDB" id="A0AAF1BFP2"/>
<evidence type="ECO:0000256" key="2">
    <source>
        <dbReference type="ARBA" id="ARBA00022737"/>
    </source>
</evidence>
<dbReference type="FunFam" id="1.20.1280.50:FF:000008">
    <property type="entry name" value="F-box only protein 6"/>
    <property type="match status" value="1"/>
</dbReference>
<dbReference type="InterPro" id="IPR036047">
    <property type="entry name" value="F-box-like_dom_sf"/>
</dbReference>
<dbReference type="InterPro" id="IPR001810">
    <property type="entry name" value="F-box_dom"/>
</dbReference>
<feature type="domain" description="F-box" evidence="4">
    <location>
        <begin position="34"/>
        <end position="81"/>
    </location>
</feature>
<dbReference type="InterPro" id="IPR050796">
    <property type="entry name" value="SCF_F-box_component"/>
</dbReference>
<feature type="compositionally biased region" description="Basic and acidic residues" evidence="3">
    <location>
        <begin position="1"/>
        <end position="20"/>
    </location>
</feature>
<evidence type="ECO:0000313" key="6">
    <source>
        <dbReference type="Proteomes" id="UP000077755"/>
    </source>
</evidence>
<dbReference type="PANTHER" id="PTHR31672">
    <property type="entry name" value="BNACNNG10540D PROTEIN"/>
    <property type="match status" value="1"/>
</dbReference>
<dbReference type="SMART" id="SM00256">
    <property type="entry name" value="FBOX"/>
    <property type="match status" value="1"/>
</dbReference>